<evidence type="ECO:0000256" key="1">
    <source>
        <dbReference type="SAM" id="Phobius"/>
    </source>
</evidence>
<gene>
    <name evidence="2" type="ORF">BT62DRAFT_937947</name>
</gene>
<dbReference type="RefSeq" id="XP_043034063.1">
    <property type="nucleotide sequence ID" value="XM_043187433.1"/>
</dbReference>
<comment type="caution">
    <text evidence="2">The sequence shown here is derived from an EMBL/GenBank/DDBJ whole genome shotgun (WGS) entry which is preliminary data.</text>
</comment>
<dbReference type="GeneID" id="66109730"/>
<feature type="transmembrane region" description="Helical" evidence="1">
    <location>
        <begin position="40"/>
        <end position="62"/>
    </location>
</feature>
<dbReference type="EMBL" id="MU250570">
    <property type="protein sequence ID" value="KAG7440563.1"/>
    <property type="molecule type" value="Genomic_DNA"/>
</dbReference>
<protein>
    <submittedName>
        <fullName evidence="2">Uncharacterized protein</fullName>
    </submittedName>
</protein>
<reference evidence="2" key="1">
    <citation type="submission" date="2020-11" db="EMBL/GenBank/DDBJ databases">
        <title>Adaptations for nitrogen fixation in a non-lichenized fungal sporocarp promotes dispersal by wood-feeding termites.</title>
        <authorList>
            <consortium name="DOE Joint Genome Institute"/>
            <person name="Koch R.A."/>
            <person name="Yoon G."/>
            <person name="Arayal U."/>
            <person name="Lail K."/>
            <person name="Amirebrahimi M."/>
            <person name="Labutti K."/>
            <person name="Lipzen A."/>
            <person name="Riley R."/>
            <person name="Barry K."/>
            <person name="Henrissat B."/>
            <person name="Grigoriev I.V."/>
            <person name="Herr J.R."/>
            <person name="Aime M.C."/>
        </authorList>
    </citation>
    <scope>NUCLEOTIDE SEQUENCE</scope>
    <source>
        <strain evidence="2">MCA 3950</strain>
    </source>
</reference>
<evidence type="ECO:0000313" key="3">
    <source>
        <dbReference type="Proteomes" id="UP000812287"/>
    </source>
</evidence>
<proteinExistence type="predicted"/>
<keyword evidence="1" id="KW-0472">Membrane</keyword>
<sequence length="64" mass="7432">MTSKFPQILSSVSVLHRTGSIPERTLRRLGRQGSWGMHQYFMKPFLLSELIVSYVGFVFLSYSY</sequence>
<accession>A0A9P7VGI0</accession>
<dbReference type="Proteomes" id="UP000812287">
    <property type="component" value="Unassembled WGS sequence"/>
</dbReference>
<evidence type="ECO:0000313" key="2">
    <source>
        <dbReference type="EMBL" id="KAG7440563.1"/>
    </source>
</evidence>
<keyword evidence="1" id="KW-1133">Transmembrane helix</keyword>
<keyword evidence="1" id="KW-0812">Transmembrane</keyword>
<dbReference type="AlphaFoldDB" id="A0A9P7VGI0"/>
<keyword evidence="3" id="KW-1185">Reference proteome</keyword>
<organism evidence="2 3">
    <name type="scientific">Guyanagaster necrorhizus</name>
    <dbReference type="NCBI Taxonomy" id="856835"/>
    <lineage>
        <taxon>Eukaryota</taxon>
        <taxon>Fungi</taxon>
        <taxon>Dikarya</taxon>
        <taxon>Basidiomycota</taxon>
        <taxon>Agaricomycotina</taxon>
        <taxon>Agaricomycetes</taxon>
        <taxon>Agaricomycetidae</taxon>
        <taxon>Agaricales</taxon>
        <taxon>Marasmiineae</taxon>
        <taxon>Physalacriaceae</taxon>
        <taxon>Guyanagaster</taxon>
    </lineage>
</organism>
<name>A0A9P7VGI0_9AGAR</name>